<evidence type="ECO:0000256" key="1">
    <source>
        <dbReference type="SAM" id="Phobius"/>
    </source>
</evidence>
<sequence>MYWETLPQFVWVLFYLFLLSTIGLSIWNLRSKKRYKLALFTIVVTILIPIVGILNSMSRYEGMNELEYLISKLLEGEIWSLLVIIGLLYILVYWCMILFKKKR</sequence>
<reference evidence="2 3" key="1">
    <citation type="journal article" date="2016" name="Front. Microbiol.">
        <title>Microevolution Analysis of Bacillus coahuilensis Unveils Differences in Phosphorus Acquisition Strategies and Their Regulation.</title>
        <authorList>
            <person name="Gomez-Lunar Z."/>
            <person name="Hernandez-Gonzalez I."/>
            <person name="Rodriguez-Torres M.D."/>
            <person name="Souza V."/>
            <person name="Olmedo-Alvarez G."/>
        </authorList>
    </citation>
    <scope>NUCLEOTIDE SEQUENCE [LARGE SCALE GENOMIC DNA]</scope>
    <source>
        <strain evidence="3">p1.1.43</strain>
    </source>
</reference>
<dbReference type="Proteomes" id="UP000074108">
    <property type="component" value="Unassembled WGS sequence"/>
</dbReference>
<proteinExistence type="predicted"/>
<gene>
    <name evidence="2" type="ORF">Q75_09755</name>
</gene>
<name>A0A147K7U6_9BACI</name>
<evidence type="ECO:0000313" key="3">
    <source>
        <dbReference type="Proteomes" id="UP000074108"/>
    </source>
</evidence>
<comment type="caution">
    <text evidence="2">The sequence shown here is derived from an EMBL/GenBank/DDBJ whole genome shotgun (WGS) entry which is preliminary data.</text>
</comment>
<feature type="transmembrane region" description="Helical" evidence="1">
    <location>
        <begin position="6"/>
        <end position="27"/>
    </location>
</feature>
<dbReference type="OrthoDB" id="2645556at2"/>
<keyword evidence="1" id="KW-0472">Membrane</keyword>
<evidence type="ECO:0000313" key="2">
    <source>
        <dbReference type="EMBL" id="KUP06202.1"/>
    </source>
</evidence>
<protein>
    <submittedName>
        <fullName evidence="2">Membrane protein</fullName>
    </submittedName>
</protein>
<dbReference type="RefSeq" id="WP_010173504.1">
    <property type="nucleotide sequence ID" value="NZ_LDYG01000030.1"/>
</dbReference>
<dbReference type="AlphaFoldDB" id="A0A147K7U6"/>
<keyword evidence="1" id="KW-0812">Transmembrane</keyword>
<keyword evidence="3" id="KW-1185">Reference proteome</keyword>
<dbReference type="PATRIC" id="fig|1150625.3.peg.2076"/>
<keyword evidence="1" id="KW-1133">Transmembrane helix</keyword>
<feature type="transmembrane region" description="Helical" evidence="1">
    <location>
        <begin position="78"/>
        <end position="99"/>
    </location>
</feature>
<accession>A0A147K7U6</accession>
<organism evidence="2 3">
    <name type="scientific">Bacillus coahuilensis p1.1.43</name>
    <dbReference type="NCBI Taxonomy" id="1150625"/>
    <lineage>
        <taxon>Bacteria</taxon>
        <taxon>Bacillati</taxon>
        <taxon>Bacillota</taxon>
        <taxon>Bacilli</taxon>
        <taxon>Bacillales</taxon>
        <taxon>Bacillaceae</taxon>
        <taxon>Bacillus</taxon>
    </lineage>
</organism>
<dbReference type="EMBL" id="LDYG01000030">
    <property type="protein sequence ID" value="KUP06202.1"/>
    <property type="molecule type" value="Genomic_DNA"/>
</dbReference>
<feature type="transmembrane region" description="Helical" evidence="1">
    <location>
        <begin position="39"/>
        <end position="58"/>
    </location>
</feature>